<dbReference type="AlphaFoldDB" id="A0A2M8LPS4"/>
<proteinExistence type="predicted"/>
<comment type="caution">
    <text evidence="3">The sequence shown here is derived from an EMBL/GenBank/DDBJ whole genome shotgun (WGS) entry which is preliminary data.</text>
</comment>
<feature type="region of interest" description="Disordered" evidence="1">
    <location>
        <begin position="1"/>
        <end position="24"/>
    </location>
</feature>
<dbReference type="InterPro" id="IPR007278">
    <property type="entry name" value="DUF397"/>
</dbReference>
<evidence type="ECO:0000256" key="1">
    <source>
        <dbReference type="SAM" id="MobiDB-lite"/>
    </source>
</evidence>
<feature type="domain" description="DUF397" evidence="2">
    <location>
        <begin position="11"/>
        <end position="62"/>
    </location>
</feature>
<protein>
    <recommendedName>
        <fullName evidence="2">DUF397 domain-containing protein</fullName>
    </recommendedName>
</protein>
<dbReference type="RefSeq" id="WP_100205316.1">
    <property type="nucleotide sequence ID" value="NZ_PGGW01000070.1"/>
</dbReference>
<reference evidence="3 4" key="1">
    <citation type="submission" date="2017-11" db="EMBL/GenBank/DDBJ databases">
        <title>Streptomyces carmine sp. nov., a novel actinomycete isolated from Sophora alopecuroides in Xinjiang, China.</title>
        <authorList>
            <person name="Wang Y."/>
            <person name="Luo X."/>
            <person name="Wan C."/>
            <person name="Zhang L."/>
        </authorList>
    </citation>
    <scope>NUCLEOTIDE SEQUENCE [LARGE SCALE GENOMIC DNA]</scope>
    <source>
        <strain evidence="3 4">TRM SA0054</strain>
    </source>
</reference>
<evidence type="ECO:0000259" key="2">
    <source>
        <dbReference type="Pfam" id="PF04149"/>
    </source>
</evidence>
<evidence type="ECO:0000313" key="4">
    <source>
        <dbReference type="Proteomes" id="UP000230407"/>
    </source>
</evidence>
<evidence type="ECO:0000313" key="3">
    <source>
        <dbReference type="EMBL" id="PJE93956.1"/>
    </source>
</evidence>
<feature type="compositionally biased region" description="Basic and acidic residues" evidence="1">
    <location>
        <begin position="91"/>
        <end position="104"/>
    </location>
</feature>
<feature type="compositionally biased region" description="Polar residues" evidence="1">
    <location>
        <begin position="62"/>
        <end position="78"/>
    </location>
</feature>
<dbReference type="Pfam" id="PF04149">
    <property type="entry name" value="DUF397"/>
    <property type="match status" value="1"/>
</dbReference>
<dbReference type="EMBL" id="PGGW01000070">
    <property type="protein sequence ID" value="PJE93956.1"/>
    <property type="molecule type" value="Genomic_DNA"/>
</dbReference>
<keyword evidence="4" id="KW-1185">Reference proteome</keyword>
<sequence>MRYGLPTERRQKSSHSNAQSGNCVEIQVTDDGLIAVGDSKDRSPGAFVFPAGEWEAFVNTLRTEPNASQPEQPSTTGLAPSRTRRTARRLRGLEPADGRRREGTGRGGRSGHSSTICGQ</sequence>
<name>A0A2M8LPS4_9ACTN</name>
<gene>
    <name evidence="3" type="ORF">CUT44_30895</name>
</gene>
<organism evidence="3 4">
    <name type="scientific">Streptomyces carminius</name>
    <dbReference type="NCBI Taxonomy" id="2665496"/>
    <lineage>
        <taxon>Bacteria</taxon>
        <taxon>Bacillati</taxon>
        <taxon>Actinomycetota</taxon>
        <taxon>Actinomycetes</taxon>
        <taxon>Kitasatosporales</taxon>
        <taxon>Streptomycetaceae</taxon>
        <taxon>Streptomyces</taxon>
    </lineage>
</organism>
<dbReference type="Proteomes" id="UP000230407">
    <property type="component" value="Unassembled WGS sequence"/>
</dbReference>
<accession>A0A2M8LPS4</accession>
<feature type="region of interest" description="Disordered" evidence="1">
    <location>
        <begin position="62"/>
        <end position="119"/>
    </location>
</feature>